<dbReference type="Proteomes" id="UP001500975">
    <property type="component" value="Unassembled WGS sequence"/>
</dbReference>
<evidence type="ECO:0000313" key="2">
    <source>
        <dbReference type="Proteomes" id="UP001500975"/>
    </source>
</evidence>
<organism evidence="1 2">
    <name type="scientific">Variovorax defluvii</name>
    <dbReference type="NCBI Taxonomy" id="913761"/>
    <lineage>
        <taxon>Bacteria</taxon>
        <taxon>Pseudomonadati</taxon>
        <taxon>Pseudomonadota</taxon>
        <taxon>Betaproteobacteria</taxon>
        <taxon>Burkholderiales</taxon>
        <taxon>Comamonadaceae</taxon>
        <taxon>Variovorax</taxon>
    </lineage>
</organism>
<evidence type="ECO:0000313" key="1">
    <source>
        <dbReference type="EMBL" id="GAA4352396.1"/>
    </source>
</evidence>
<comment type="caution">
    <text evidence="1">The sequence shown here is derived from an EMBL/GenBank/DDBJ whole genome shotgun (WGS) entry which is preliminary data.</text>
</comment>
<dbReference type="InterPro" id="IPR010775">
    <property type="entry name" value="DUF1365"/>
</dbReference>
<accession>A0ABP8I6F6</accession>
<reference evidence="2" key="1">
    <citation type="journal article" date="2019" name="Int. J. Syst. Evol. Microbiol.">
        <title>The Global Catalogue of Microorganisms (GCM) 10K type strain sequencing project: providing services to taxonomists for standard genome sequencing and annotation.</title>
        <authorList>
            <consortium name="The Broad Institute Genomics Platform"/>
            <consortium name="The Broad Institute Genome Sequencing Center for Infectious Disease"/>
            <person name="Wu L."/>
            <person name="Ma J."/>
        </authorList>
    </citation>
    <scope>NUCLEOTIDE SEQUENCE [LARGE SCALE GENOMIC DNA]</scope>
    <source>
        <strain evidence="2">JCM 17804</strain>
    </source>
</reference>
<dbReference type="Pfam" id="PF07103">
    <property type="entry name" value="DUF1365"/>
    <property type="match status" value="1"/>
</dbReference>
<dbReference type="PANTHER" id="PTHR33973">
    <property type="entry name" value="OS07G0153300 PROTEIN"/>
    <property type="match status" value="1"/>
</dbReference>
<protein>
    <submittedName>
        <fullName evidence="1">DUF1365 domain-containing protein</fullName>
    </submittedName>
</protein>
<keyword evidence="2" id="KW-1185">Reference proteome</keyword>
<dbReference type="RefSeq" id="WP_345540316.1">
    <property type="nucleotide sequence ID" value="NZ_BAABGJ010000076.1"/>
</dbReference>
<proteinExistence type="predicted"/>
<dbReference type="PANTHER" id="PTHR33973:SF4">
    <property type="entry name" value="OS07G0153300 PROTEIN"/>
    <property type="match status" value="1"/>
</dbReference>
<name>A0ABP8I6F6_9BURK</name>
<sequence>MNTGHSALYIGRVVHRRLRPVAHRLHYRMFSLLLDLDELPQLPRRLRLFSLDRFNLFSLHQRDHGAATGENLRAHVDRQLGDAGLEGGGPIRLLAMPRILGYAFNPLSVYFCHRADGELQAILYEVRNTFGERHSYLIEVEGDQRRGGTIRQSCDKRFHVSPFLGMEMRYGFRIVAPGGDAMHLHVAVTAAGEEGPVLAASFDARRHALDDGALMRAFLSVPLLTLKVVAAIHWEALRLWAKGLRIHRHPGPPGQAVTIVKTPHP</sequence>
<dbReference type="EMBL" id="BAABGJ010000076">
    <property type="protein sequence ID" value="GAA4352396.1"/>
    <property type="molecule type" value="Genomic_DNA"/>
</dbReference>
<gene>
    <name evidence="1" type="ORF">GCM10023165_41570</name>
</gene>